<accession>A0ABT0K966</accession>
<reference evidence="1" key="1">
    <citation type="submission" date="2021-04" db="EMBL/GenBank/DDBJ databases">
        <title>Genome sequence of Serratia sp. arafor3.</title>
        <authorList>
            <person name="Besaury L."/>
        </authorList>
    </citation>
    <scope>NUCLEOTIDE SEQUENCE</scope>
    <source>
        <strain evidence="1">Arafor3</strain>
    </source>
</reference>
<dbReference type="Pfam" id="PF13207">
    <property type="entry name" value="AAA_17"/>
    <property type="match status" value="1"/>
</dbReference>
<dbReference type="RefSeq" id="WP_248944852.1">
    <property type="nucleotide sequence ID" value="NZ_CBCSGY010000036.1"/>
</dbReference>
<dbReference type="EMBL" id="JAGQDC010000003">
    <property type="protein sequence ID" value="MCL1028566.1"/>
    <property type="molecule type" value="Genomic_DNA"/>
</dbReference>
<sequence length="168" mass="19375">MRIFIGGIHAVGKSHLCSIFCLNNNWLHKSSSELIRDYKAQTWANDKQVTDISDNQEVLITAVNEISNDLLLDGHFVLINNKGTFSRIEDEVFHRMNIDGIILIENTAEIIKKRFENRSKSKLDVNIDDFLKIENEHAKQVSLKYNIPLIILHSPNDEDFKKAIEMIK</sequence>
<organism evidence="1 2">
    <name type="scientific">Serratia silvae</name>
    <dbReference type="NCBI Taxonomy" id="2824122"/>
    <lineage>
        <taxon>Bacteria</taxon>
        <taxon>Pseudomonadati</taxon>
        <taxon>Pseudomonadota</taxon>
        <taxon>Gammaproteobacteria</taxon>
        <taxon>Enterobacterales</taxon>
        <taxon>Yersiniaceae</taxon>
        <taxon>Serratia</taxon>
    </lineage>
</organism>
<dbReference type="Gene3D" id="3.40.50.300">
    <property type="entry name" value="P-loop containing nucleotide triphosphate hydrolases"/>
    <property type="match status" value="1"/>
</dbReference>
<gene>
    <name evidence="1" type="ORF">KAJ71_05890</name>
</gene>
<evidence type="ECO:0000313" key="1">
    <source>
        <dbReference type="EMBL" id="MCL1028566.1"/>
    </source>
</evidence>
<dbReference type="InterPro" id="IPR027417">
    <property type="entry name" value="P-loop_NTPase"/>
</dbReference>
<dbReference type="SUPFAM" id="SSF52540">
    <property type="entry name" value="P-loop containing nucleoside triphosphate hydrolases"/>
    <property type="match status" value="1"/>
</dbReference>
<keyword evidence="2" id="KW-1185">Reference proteome</keyword>
<comment type="caution">
    <text evidence="1">The sequence shown here is derived from an EMBL/GenBank/DDBJ whole genome shotgun (WGS) entry which is preliminary data.</text>
</comment>
<dbReference type="Proteomes" id="UP001165275">
    <property type="component" value="Unassembled WGS sequence"/>
</dbReference>
<name>A0ABT0K966_9GAMM</name>
<evidence type="ECO:0000313" key="2">
    <source>
        <dbReference type="Proteomes" id="UP001165275"/>
    </source>
</evidence>
<proteinExistence type="predicted"/>
<protein>
    <submittedName>
        <fullName evidence="1">AAA family ATPase</fullName>
    </submittedName>
</protein>